<keyword evidence="2" id="KW-0472">Membrane</keyword>
<evidence type="ECO:0000256" key="2">
    <source>
        <dbReference type="SAM" id="Phobius"/>
    </source>
</evidence>
<protein>
    <submittedName>
        <fullName evidence="3">Uncharacterized protein</fullName>
    </submittedName>
</protein>
<evidence type="ECO:0000313" key="3">
    <source>
        <dbReference type="EMBL" id="RWA05297.1"/>
    </source>
</evidence>
<gene>
    <name evidence="3" type="ORF">EKO27_g9811</name>
</gene>
<comment type="caution">
    <text evidence="3">The sequence shown here is derived from an EMBL/GenBank/DDBJ whole genome shotgun (WGS) entry which is preliminary data.</text>
</comment>
<evidence type="ECO:0000313" key="4">
    <source>
        <dbReference type="Proteomes" id="UP000286045"/>
    </source>
</evidence>
<name>A0A439CSZ9_9PEZI</name>
<dbReference type="EMBL" id="RYZI01000456">
    <property type="protein sequence ID" value="RWA05297.1"/>
    <property type="molecule type" value="Genomic_DNA"/>
</dbReference>
<dbReference type="AlphaFoldDB" id="A0A439CSZ9"/>
<keyword evidence="4" id="KW-1185">Reference proteome</keyword>
<feature type="region of interest" description="Disordered" evidence="1">
    <location>
        <begin position="1"/>
        <end position="27"/>
    </location>
</feature>
<dbReference type="Proteomes" id="UP000286045">
    <property type="component" value="Unassembled WGS sequence"/>
</dbReference>
<keyword evidence="2" id="KW-0812">Transmembrane</keyword>
<proteinExistence type="predicted"/>
<evidence type="ECO:0000256" key="1">
    <source>
        <dbReference type="SAM" id="MobiDB-lite"/>
    </source>
</evidence>
<keyword evidence="2" id="KW-1133">Transmembrane helix</keyword>
<sequence length="348" mass="39969">MARQRKVAKSTPVKRKDGGPPAPYKRPPEVLQPIIDTFDERSVYIMHIDNKPRDFKRKIFMVPVFMNLAIVALFAFRVYYIGPYYLSLVTSAMGYWNETTMFVEEMTWEEIIPEVGRRTLTFMFDTLLAVFLWPWPIEFCFGQQHGNPVAWRRAVGFRSREVVVRRSRKWGEALGDVVNDGEDGTNAARSYFLARVGAATSPMVLGDKTGYVLMDGDWDLDWGAMMDATTMVDKKMAAIEAFTLVILVHQEEWGWLCVDLKGEALAQEDDRRRQVYAFRDALANAGKEDLFYRWIEIVQFESSQPGGFGPERQELAAQQIRELFSKEGIDFDQFWKDSVGTDSAMGIQ</sequence>
<reference evidence="3 4" key="1">
    <citation type="submission" date="2018-12" db="EMBL/GenBank/DDBJ databases">
        <title>Draft genome sequence of Xylaria grammica IHI A82.</title>
        <authorList>
            <person name="Buettner E."/>
            <person name="Kellner H."/>
        </authorList>
    </citation>
    <scope>NUCLEOTIDE SEQUENCE [LARGE SCALE GENOMIC DNA]</scope>
    <source>
        <strain evidence="3 4">IHI A82</strain>
    </source>
</reference>
<dbReference type="STRING" id="363999.A0A439CSZ9"/>
<organism evidence="3 4">
    <name type="scientific">Xylaria grammica</name>
    <dbReference type="NCBI Taxonomy" id="363999"/>
    <lineage>
        <taxon>Eukaryota</taxon>
        <taxon>Fungi</taxon>
        <taxon>Dikarya</taxon>
        <taxon>Ascomycota</taxon>
        <taxon>Pezizomycotina</taxon>
        <taxon>Sordariomycetes</taxon>
        <taxon>Xylariomycetidae</taxon>
        <taxon>Xylariales</taxon>
        <taxon>Xylariaceae</taxon>
        <taxon>Xylaria</taxon>
    </lineage>
</organism>
<feature type="transmembrane region" description="Helical" evidence="2">
    <location>
        <begin position="59"/>
        <end position="80"/>
    </location>
</feature>
<accession>A0A439CSZ9</accession>